<feature type="transmembrane region" description="Helical" evidence="1">
    <location>
        <begin position="77"/>
        <end position="96"/>
    </location>
</feature>
<sequence length="637" mass="72119">MKIRLLETIADMFPYLVLLTYIAGVTFCYIFNMTGFLINGSIMAAPAIIASIAFVYIKEQDIDLSEKVTLFSYSPSIPTILFSITYVLALLTFFITPAESKIGLLVVIILYVIILFQALSRRILPAVVLFEIMLVLAVTIYSYTLRSALYFGATDTMPHIYMSTATLLSGHIIPENLGNYAYFPLYHVFVALSSQVLGLDVQTTLFITTCLIYVTTVLFLYLLVNGIFRNEQISLMIVLIYAMSADVIFYGTYMVTRTLAYVGFLILLYLLYSQTKTEGPMHAVTRPMARRFCIVTIFVFILLVHQISTPMIIVLLGLLFGLELFIRDRKRVNPVLLMVPITLFACYWTFIAYSFFEQLFPHTDPSLYQNIVFSRVVNQGMSFLAGNIDRLFVVLLGVIGMLYLIWKQQPRHSIIFGILGMIAILLSVPNILTVVFQLVEVLRIDRFIILFLPFLAIVMGTGMYVIAKYLSAVKIPLKQVGVVLIALVVLYGISSLGLVDYEPPSKRYSFDQDEIAGYNHVLNTVPSNSSLFSDYYTKRFFTRPGSSYQLERLGIPYYNVTCMQASLNVSEARGYVIIPYKQFQRGGLLFGMGNKFDPDSPQPYLPTEENAQYISVKFASADEIYSNDGISLYYFTH</sequence>
<feature type="transmembrane region" description="Helical" evidence="1">
    <location>
        <begin position="447"/>
        <end position="467"/>
    </location>
</feature>
<feature type="transmembrane region" description="Helical" evidence="1">
    <location>
        <begin position="259"/>
        <end position="275"/>
    </location>
</feature>
<feature type="transmembrane region" description="Helical" evidence="1">
    <location>
        <begin position="335"/>
        <end position="356"/>
    </location>
</feature>
<keyword evidence="1" id="KW-0472">Membrane</keyword>
<evidence type="ECO:0008006" key="4">
    <source>
        <dbReference type="Google" id="ProtNLM"/>
    </source>
</evidence>
<dbReference type="AlphaFoldDB" id="A0A1M4MNA5"/>
<gene>
    <name evidence="2" type="ORF">L21_2235</name>
</gene>
<feature type="transmembrane region" description="Helical" evidence="1">
    <location>
        <begin position="233"/>
        <end position="253"/>
    </location>
</feature>
<name>A0A1M4MNA5_9EURY</name>
<feature type="transmembrane region" description="Helical" evidence="1">
    <location>
        <begin position="38"/>
        <end position="57"/>
    </location>
</feature>
<feature type="transmembrane region" description="Helical" evidence="1">
    <location>
        <begin position="413"/>
        <end position="435"/>
    </location>
</feature>
<feature type="transmembrane region" description="Helical" evidence="1">
    <location>
        <begin position="388"/>
        <end position="406"/>
    </location>
</feature>
<feature type="transmembrane region" description="Helical" evidence="1">
    <location>
        <begin position="126"/>
        <end position="144"/>
    </location>
</feature>
<protein>
    <recommendedName>
        <fullName evidence="4">Glycosyltransferase RgtA/B/C/D-like domain-containing protein</fullName>
    </recommendedName>
</protein>
<feature type="transmembrane region" description="Helical" evidence="1">
    <location>
        <begin position="205"/>
        <end position="224"/>
    </location>
</feature>
<keyword evidence="1" id="KW-1133">Transmembrane helix</keyword>
<feature type="transmembrane region" description="Helical" evidence="1">
    <location>
        <begin position="287"/>
        <end position="304"/>
    </location>
</feature>
<dbReference type="EMBL" id="FMID01000052">
    <property type="protein sequence ID" value="SCL76310.1"/>
    <property type="molecule type" value="Genomic_DNA"/>
</dbReference>
<dbReference type="OrthoDB" id="164013at2157"/>
<reference evidence="2 3" key="1">
    <citation type="submission" date="2016-08" db="EMBL/GenBank/DDBJ databases">
        <authorList>
            <person name="Seilhamer J.J."/>
        </authorList>
    </citation>
    <scope>NUCLEOTIDE SEQUENCE [LARGE SCALE GENOMIC DNA]</scope>
    <source>
        <strain evidence="2">L21-II-0</strain>
    </source>
</reference>
<evidence type="ECO:0000313" key="3">
    <source>
        <dbReference type="Proteomes" id="UP000184671"/>
    </source>
</evidence>
<feature type="transmembrane region" description="Helical" evidence="1">
    <location>
        <begin position="102"/>
        <end position="119"/>
    </location>
</feature>
<feature type="transmembrane region" description="Helical" evidence="1">
    <location>
        <begin position="12"/>
        <end position="32"/>
    </location>
</feature>
<keyword evidence="1" id="KW-0812">Transmembrane</keyword>
<evidence type="ECO:0000313" key="2">
    <source>
        <dbReference type="EMBL" id="SCL76310.1"/>
    </source>
</evidence>
<dbReference type="Proteomes" id="UP000184671">
    <property type="component" value="Unassembled WGS sequence"/>
</dbReference>
<organism evidence="2 3">
    <name type="scientific">Methanoculleus chikugoensis</name>
    <dbReference type="NCBI Taxonomy" id="118126"/>
    <lineage>
        <taxon>Archaea</taxon>
        <taxon>Methanobacteriati</taxon>
        <taxon>Methanobacteriota</taxon>
        <taxon>Stenosarchaea group</taxon>
        <taxon>Methanomicrobia</taxon>
        <taxon>Methanomicrobiales</taxon>
        <taxon>Methanomicrobiaceae</taxon>
        <taxon>Methanoculleus</taxon>
    </lineage>
</organism>
<proteinExistence type="predicted"/>
<accession>A0A1M4MNA5</accession>
<feature type="transmembrane region" description="Helical" evidence="1">
    <location>
        <begin position="479"/>
        <end position="499"/>
    </location>
</feature>
<evidence type="ECO:0000256" key="1">
    <source>
        <dbReference type="SAM" id="Phobius"/>
    </source>
</evidence>
<dbReference type="RefSeq" id="WP_074370528.1">
    <property type="nucleotide sequence ID" value="NZ_FMID01000052.1"/>
</dbReference>